<organism evidence="2 3">
    <name type="scientific">Silvibacterium bohemicum</name>
    <dbReference type="NCBI Taxonomy" id="1577686"/>
    <lineage>
        <taxon>Bacteria</taxon>
        <taxon>Pseudomonadati</taxon>
        <taxon>Acidobacteriota</taxon>
        <taxon>Terriglobia</taxon>
        <taxon>Terriglobales</taxon>
        <taxon>Acidobacteriaceae</taxon>
        <taxon>Silvibacterium</taxon>
    </lineage>
</organism>
<dbReference type="EMBL" id="JACHEK010000003">
    <property type="protein sequence ID" value="MBB6143688.1"/>
    <property type="molecule type" value="Genomic_DNA"/>
</dbReference>
<keyword evidence="3" id="KW-1185">Reference proteome</keyword>
<accession>A0A841JZ31</accession>
<dbReference type="AlphaFoldDB" id="A0A841JZ31"/>
<evidence type="ECO:0000313" key="3">
    <source>
        <dbReference type="Proteomes" id="UP000538666"/>
    </source>
</evidence>
<feature type="transmembrane region" description="Helical" evidence="1">
    <location>
        <begin position="232"/>
        <end position="252"/>
    </location>
</feature>
<protein>
    <submittedName>
        <fullName evidence="2">Uncharacterized protein</fullName>
    </submittedName>
</protein>
<dbReference type="RefSeq" id="WP_050058712.1">
    <property type="nucleotide sequence ID" value="NZ_JACHEK010000003.1"/>
</dbReference>
<keyword evidence="1" id="KW-1133">Transmembrane helix</keyword>
<reference evidence="2 3" key="1">
    <citation type="submission" date="2020-08" db="EMBL/GenBank/DDBJ databases">
        <title>Genomic Encyclopedia of Type Strains, Phase IV (KMG-IV): sequencing the most valuable type-strain genomes for metagenomic binning, comparative biology and taxonomic classification.</title>
        <authorList>
            <person name="Goeker M."/>
        </authorList>
    </citation>
    <scope>NUCLEOTIDE SEQUENCE [LARGE SCALE GENOMIC DNA]</scope>
    <source>
        <strain evidence="2 3">DSM 103733</strain>
    </source>
</reference>
<comment type="caution">
    <text evidence="2">The sequence shown here is derived from an EMBL/GenBank/DDBJ whole genome shotgun (WGS) entry which is preliminary data.</text>
</comment>
<keyword evidence="1" id="KW-0472">Membrane</keyword>
<evidence type="ECO:0000313" key="2">
    <source>
        <dbReference type="EMBL" id="MBB6143688.1"/>
    </source>
</evidence>
<name>A0A841JZ31_9BACT</name>
<proteinExistence type="predicted"/>
<feature type="transmembrane region" description="Helical" evidence="1">
    <location>
        <begin position="205"/>
        <end position="226"/>
    </location>
</feature>
<keyword evidence="1" id="KW-0812">Transmembrane</keyword>
<evidence type="ECO:0000256" key="1">
    <source>
        <dbReference type="SAM" id="Phobius"/>
    </source>
</evidence>
<dbReference type="Proteomes" id="UP000538666">
    <property type="component" value="Unassembled WGS sequence"/>
</dbReference>
<sequence>MFTILDVVLEVNPDSHDLLQKLILDVVQKESPDFPDLQKVPHLHFMSMQIFEDPHYDPLFIFENNFDGDSEAYWAEVLKVLGSDLRQMFACSKAALDPKWASLFKTGSKLSLIPFIKEFSVSPSASHIGAVGIPVARIKRDSAFFDEAQKELGIANGVYASGSISDLHQNLRQWAAGKFPWFSEPETAPIGKGQQRYRFANLKTLVPKAGVVLLVFAALLVAAVFMPRLSQIIGIAAVTLLVVGIAFAWWSVATLRSLENTDYNQAKPALDPEQLADFARFEDQIVQNHLASMVLVKPGTLRSMIIHAALYALKLYVPFANYDGYLGAMRTIHFAHWTLIGNGGRLLFFSNFDGSWQSYLDDFVDKAAAGLTLAWGNCVGFPETKWLVKDGAAHGTQFKAWARQSQTLSPMWYSAYRTLTVNQIIRNAAIVDGLRKAALTSEEANKWATLL</sequence>
<dbReference type="OrthoDB" id="116741at2"/>
<gene>
    <name evidence="2" type="ORF">HNQ77_001637</name>
</gene>